<gene>
    <name evidence="2" type="ORF">psyc5s11_41900</name>
</gene>
<keyword evidence="1" id="KW-1133">Transmembrane helix</keyword>
<feature type="transmembrane region" description="Helical" evidence="1">
    <location>
        <begin position="23"/>
        <end position="45"/>
    </location>
</feature>
<proteinExistence type="predicted"/>
<sequence>MIFIACSSWGNLSENAANNTNNILIGLATNLLGIIVTVSFVQHFIDRQDEKQERIEEIASIKRYDRLMLILIKKYVMYFNYVITPMEKRAGFNHLDLKTDFLFEDMCDMYVQTLENCDALFKPRITLFYDSEEKLRDYMIRMIENVPFKYNDKLKDCIMNFIEKSLAYDVRGAILDKINNRTADNQKLSEIIQKEIKDPSNKWLEKALNGEHIGFMLPYVKLYNLMQIEIQLIIEYQNYLKNLE</sequence>
<keyword evidence="3" id="KW-1185">Reference proteome</keyword>
<dbReference type="EMBL" id="AP024849">
    <property type="protein sequence ID" value="BCZ48123.1"/>
    <property type="molecule type" value="Genomic_DNA"/>
</dbReference>
<evidence type="ECO:0000256" key="1">
    <source>
        <dbReference type="SAM" id="Phobius"/>
    </source>
</evidence>
<evidence type="ECO:0000313" key="3">
    <source>
        <dbReference type="Proteomes" id="UP000824633"/>
    </source>
</evidence>
<keyword evidence="1" id="KW-0812">Transmembrane</keyword>
<keyword evidence="1" id="KW-0472">Membrane</keyword>
<protein>
    <submittedName>
        <fullName evidence="2">Uncharacterized protein</fullName>
    </submittedName>
</protein>
<evidence type="ECO:0000313" key="2">
    <source>
        <dbReference type="EMBL" id="BCZ48123.1"/>
    </source>
</evidence>
<dbReference type="RefSeq" id="WP_224034412.1">
    <property type="nucleotide sequence ID" value="NZ_AP024849.1"/>
</dbReference>
<name>A0ABM7T9X5_9CLOT</name>
<reference evidence="3" key="1">
    <citation type="submission" date="2021-07" db="EMBL/GenBank/DDBJ databases">
        <title>Complete genome sequencing of a Clostridium isolate.</title>
        <authorList>
            <person name="Ueki A."/>
            <person name="Tonouchi A."/>
        </authorList>
    </citation>
    <scope>NUCLEOTIDE SEQUENCE [LARGE SCALE GENOMIC DNA]</scope>
    <source>
        <strain evidence="3">C5S11</strain>
    </source>
</reference>
<accession>A0ABM7T9X5</accession>
<organism evidence="2 3">
    <name type="scientific">Clostridium gelidum</name>
    <dbReference type="NCBI Taxonomy" id="704125"/>
    <lineage>
        <taxon>Bacteria</taxon>
        <taxon>Bacillati</taxon>
        <taxon>Bacillota</taxon>
        <taxon>Clostridia</taxon>
        <taxon>Eubacteriales</taxon>
        <taxon>Clostridiaceae</taxon>
        <taxon>Clostridium</taxon>
    </lineage>
</organism>
<dbReference type="Proteomes" id="UP000824633">
    <property type="component" value="Chromosome"/>
</dbReference>